<dbReference type="SUPFAM" id="SSF55961">
    <property type="entry name" value="Bet v1-like"/>
    <property type="match status" value="1"/>
</dbReference>
<dbReference type="InterPro" id="IPR050726">
    <property type="entry name" value="mGluR"/>
</dbReference>
<evidence type="ECO:0000259" key="10">
    <source>
        <dbReference type="PROSITE" id="PS50259"/>
    </source>
</evidence>
<evidence type="ECO:0000256" key="3">
    <source>
        <dbReference type="ARBA" id="ARBA00022837"/>
    </source>
</evidence>
<organism evidence="11 12">
    <name type="scientific">Clydaea vesicula</name>
    <dbReference type="NCBI Taxonomy" id="447962"/>
    <lineage>
        <taxon>Eukaryota</taxon>
        <taxon>Fungi</taxon>
        <taxon>Fungi incertae sedis</taxon>
        <taxon>Chytridiomycota</taxon>
        <taxon>Chytridiomycota incertae sedis</taxon>
        <taxon>Chytridiomycetes</taxon>
        <taxon>Lobulomycetales</taxon>
        <taxon>Lobulomycetaceae</taxon>
        <taxon>Clydaea</taxon>
    </lineage>
</organism>
<dbReference type="InterPro" id="IPR023393">
    <property type="entry name" value="START-like_dom_sf"/>
</dbReference>
<dbReference type="InterPro" id="IPR011992">
    <property type="entry name" value="EF-hand-dom_pair"/>
</dbReference>
<evidence type="ECO:0000256" key="4">
    <source>
        <dbReference type="ARBA" id="ARBA00022989"/>
    </source>
</evidence>
<accession>A0AAD5U9T6</accession>
<evidence type="ECO:0000256" key="5">
    <source>
        <dbReference type="ARBA" id="ARBA00023136"/>
    </source>
</evidence>
<dbReference type="InterPro" id="IPR028082">
    <property type="entry name" value="Peripla_BP_I"/>
</dbReference>
<dbReference type="InterPro" id="IPR000337">
    <property type="entry name" value="GPCR_3"/>
</dbReference>
<dbReference type="InterPro" id="IPR018247">
    <property type="entry name" value="EF_Hand_1_Ca_BS"/>
</dbReference>
<gene>
    <name evidence="11" type="ORF">HK099_006127</name>
</gene>
<keyword evidence="7" id="KW-0325">Glycoprotein</keyword>
<dbReference type="Gene3D" id="3.30.530.20">
    <property type="match status" value="1"/>
</dbReference>
<keyword evidence="3" id="KW-0106">Calcium</keyword>
<feature type="transmembrane region" description="Helical" evidence="8">
    <location>
        <begin position="742"/>
        <end position="766"/>
    </location>
</feature>
<dbReference type="InterPro" id="IPR002048">
    <property type="entry name" value="EF_hand_dom"/>
</dbReference>
<keyword evidence="6" id="KW-0675">Receptor</keyword>
<dbReference type="PANTHER" id="PTHR24060">
    <property type="entry name" value="METABOTROPIC GLUTAMATE RECEPTOR"/>
    <property type="match status" value="1"/>
</dbReference>
<dbReference type="SUPFAM" id="SSF53822">
    <property type="entry name" value="Periplasmic binding protein-like I"/>
    <property type="match status" value="1"/>
</dbReference>
<evidence type="ECO:0000313" key="11">
    <source>
        <dbReference type="EMBL" id="KAJ3225829.1"/>
    </source>
</evidence>
<dbReference type="Pfam" id="PF01094">
    <property type="entry name" value="ANF_receptor"/>
    <property type="match status" value="1"/>
</dbReference>
<keyword evidence="12" id="KW-1185">Reference proteome</keyword>
<proteinExistence type="predicted"/>
<dbReference type="PROSITE" id="PS00022">
    <property type="entry name" value="EGF_1"/>
    <property type="match status" value="1"/>
</dbReference>
<feature type="domain" description="EF-hand" evidence="9">
    <location>
        <begin position="1159"/>
        <end position="1179"/>
    </location>
</feature>
<feature type="transmembrane region" description="Helical" evidence="8">
    <location>
        <begin position="707"/>
        <end position="730"/>
    </location>
</feature>
<protein>
    <recommendedName>
        <fullName evidence="13">Calmodulin</fullName>
    </recommendedName>
</protein>
<dbReference type="PROSITE" id="PS50259">
    <property type="entry name" value="G_PROTEIN_RECEP_F3_4"/>
    <property type="match status" value="1"/>
</dbReference>
<dbReference type="AlphaFoldDB" id="A0AAD5U9T6"/>
<dbReference type="GO" id="GO:0004930">
    <property type="term" value="F:G protein-coupled receptor activity"/>
    <property type="evidence" value="ECO:0007669"/>
    <property type="project" value="InterPro"/>
</dbReference>
<dbReference type="Gene3D" id="2.10.25.10">
    <property type="entry name" value="Laminin"/>
    <property type="match status" value="2"/>
</dbReference>
<dbReference type="PRINTS" id="PR00248">
    <property type="entry name" value="GPCRMGR"/>
</dbReference>
<feature type="transmembrane region" description="Helical" evidence="8">
    <location>
        <begin position="778"/>
        <end position="798"/>
    </location>
</feature>
<evidence type="ECO:0000256" key="2">
    <source>
        <dbReference type="ARBA" id="ARBA00022692"/>
    </source>
</evidence>
<dbReference type="PROSITE" id="PS00018">
    <property type="entry name" value="EF_HAND_1"/>
    <property type="match status" value="1"/>
</dbReference>
<evidence type="ECO:0000256" key="8">
    <source>
        <dbReference type="SAM" id="Phobius"/>
    </source>
</evidence>
<feature type="transmembrane region" description="Helical" evidence="8">
    <location>
        <begin position="854"/>
        <end position="885"/>
    </location>
</feature>
<dbReference type="CDD" id="cd00051">
    <property type="entry name" value="EFh"/>
    <property type="match status" value="1"/>
</dbReference>
<keyword evidence="5 8" id="KW-0472">Membrane</keyword>
<dbReference type="GO" id="GO:0016020">
    <property type="term" value="C:membrane"/>
    <property type="evidence" value="ECO:0007669"/>
    <property type="project" value="UniProtKB-SubCell"/>
</dbReference>
<dbReference type="Proteomes" id="UP001211065">
    <property type="component" value="Unassembled WGS sequence"/>
</dbReference>
<evidence type="ECO:0000313" key="12">
    <source>
        <dbReference type="Proteomes" id="UP001211065"/>
    </source>
</evidence>
<comment type="caution">
    <text evidence="11">The sequence shown here is derived from an EMBL/GenBank/DDBJ whole genome shotgun (WGS) entry which is preliminary data.</text>
</comment>
<keyword evidence="4 8" id="KW-1133">Transmembrane helix</keyword>
<dbReference type="Pfam" id="PF00003">
    <property type="entry name" value="7tm_3"/>
    <property type="match status" value="1"/>
</dbReference>
<feature type="transmembrane region" description="Helical" evidence="8">
    <location>
        <begin position="906"/>
        <end position="926"/>
    </location>
</feature>
<evidence type="ECO:0000256" key="7">
    <source>
        <dbReference type="ARBA" id="ARBA00023180"/>
    </source>
</evidence>
<dbReference type="InterPro" id="IPR017978">
    <property type="entry name" value="GPCR_3_C"/>
</dbReference>
<feature type="domain" description="EF-hand" evidence="9">
    <location>
        <begin position="1112"/>
        <end position="1137"/>
    </location>
</feature>
<evidence type="ECO:0000259" key="9">
    <source>
        <dbReference type="PROSITE" id="PS50222"/>
    </source>
</evidence>
<dbReference type="SMART" id="SM00181">
    <property type="entry name" value="EGF"/>
    <property type="match status" value="2"/>
</dbReference>
<dbReference type="InterPro" id="IPR001828">
    <property type="entry name" value="ANF_lig-bd_rcpt"/>
</dbReference>
<comment type="subcellular location">
    <subcellularLocation>
        <location evidence="1">Membrane</location>
        <topology evidence="1">Multi-pass membrane protein</topology>
    </subcellularLocation>
</comment>
<keyword evidence="2 8" id="KW-0812">Transmembrane</keyword>
<feature type="domain" description="G-protein coupled receptors family 3 profile" evidence="10">
    <location>
        <begin position="719"/>
        <end position="974"/>
    </location>
</feature>
<dbReference type="Gene3D" id="1.10.238.10">
    <property type="entry name" value="EF-hand"/>
    <property type="match status" value="1"/>
</dbReference>
<dbReference type="GO" id="GO:0005509">
    <property type="term" value="F:calcium ion binding"/>
    <property type="evidence" value="ECO:0007669"/>
    <property type="project" value="InterPro"/>
</dbReference>
<evidence type="ECO:0008006" key="13">
    <source>
        <dbReference type="Google" id="ProtNLM"/>
    </source>
</evidence>
<dbReference type="Gene3D" id="3.40.50.2300">
    <property type="match status" value="2"/>
</dbReference>
<feature type="transmembrane region" description="Helical" evidence="8">
    <location>
        <begin position="818"/>
        <end position="839"/>
    </location>
</feature>
<feature type="transmembrane region" description="Helical" evidence="8">
    <location>
        <begin position="932"/>
        <end position="952"/>
    </location>
</feature>
<evidence type="ECO:0000256" key="1">
    <source>
        <dbReference type="ARBA" id="ARBA00004141"/>
    </source>
</evidence>
<dbReference type="EMBL" id="JADGJW010000051">
    <property type="protein sequence ID" value="KAJ3225829.1"/>
    <property type="molecule type" value="Genomic_DNA"/>
</dbReference>
<reference evidence="11" key="1">
    <citation type="submission" date="2020-05" db="EMBL/GenBank/DDBJ databases">
        <title>Phylogenomic resolution of chytrid fungi.</title>
        <authorList>
            <person name="Stajich J.E."/>
            <person name="Amses K."/>
            <person name="Simmons R."/>
            <person name="Seto K."/>
            <person name="Myers J."/>
            <person name="Bonds A."/>
            <person name="Quandt C.A."/>
            <person name="Barry K."/>
            <person name="Liu P."/>
            <person name="Grigoriev I."/>
            <person name="Longcore J.E."/>
            <person name="James T.Y."/>
        </authorList>
    </citation>
    <scope>NUCLEOTIDE SEQUENCE</scope>
    <source>
        <strain evidence="11">JEL0476</strain>
    </source>
</reference>
<dbReference type="PROSITE" id="PS50222">
    <property type="entry name" value="EF_HAND_2"/>
    <property type="match status" value="2"/>
</dbReference>
<sequence>MTAFYPRAVISTETEINAPSSTVFDVLLNCSNYPTWNPMIKHIHFLGKEKKFVVGSRAILTVGSLNLPIPVKIKSIQFSETRSEIGWEGVGIPIIDYIAVSALFYCISSEWVWTSDLPAELVSTDKFLISIQAPVNDGTVKLISQKLKPYTFDESIKNNGVIEFPGPFSYGNDGSIHGYDNLQIYFENELVLEKQVYIYPSTLSIAGLYDNSFIFGNDPIASAVLFMSVLNDDPTILPHTTLTLSAYASNCSTVISAKSTMEILSNSSYIVIHGPDCSAPTFVDAIMTGAFEIPLISSSASAAQLSNKRSYPYFMRTQTSSASESTALLNAIKYFNFTHIIAISTDQFPFPEDFYALANRLNISLVANIILNSGQVDFSKQLGLIPNLGVTVIVSNIQDNGEKYDAKVLYEHAMKFGLFEKPYTWFFGSTAGLDFLYYVPDKNRLGMFSTYSSYGEVERIDYATAIVEKWNNYDGNLDTIRDVNFEVGKSNIKNFWDMVSRNATKYHVSGSDVDAILTIANSLHEILYVKKIPLDGKTLYATMRNQSFKGFNGQVFFDQNGDRPQAFGLYSFTDQPNNDANSSVYVGSLSWDPVSLIGEFVLETNTTFQMKFSSNTTEKPIGLICPANCGNGTCALPLQCICNSGYTRDVNFFQNKNMDCTVPLCQTPCKFGECITPNVCKCQKNYFGEDCSIYYLELQTPGITYQFYNGIIGVINIVLAVLAVAVFIGLKYSSFNKVKKFGLDLLQFTVFGTVLGHAGTVTGMIFPNQITCTLKYVLFVSGLTLLLSSLLIRSWRIYYIFERPSSVSSATIITFNKLVMFTFIFVGISAIGLVVSILTDTPSTNILTDVDLDYFYLACTLPTNIGGIIGLVIIALNILLLLIMFLMVAQLSKGVPAGFKESKTSVISYLTFFILVSLTVVEYLKYSETIKTALFGILSAMLFSIPTFFVVIPKLHFVLSKKSRKGADKISTHSLQSSSSSSANITLIPIKKLGNEVSMGNFAHLTPGLLGKWTRKVAYYDRKTNFFTMVNSTSLERDEKPLTCFQINGKNAKVVYKPLKKVEDKVGNMSFNEETVKKLDFNSEKVDLETESETFTKETIEFMIVCGGENHRIYDVNNDGLIDKDDLHEILKLMVGSELEDSQITQLVKTTIIEADILDNDGCISFEEFVLCFEDSQIDDMLTIEI</sequence>
<evidence type="ECO:0000256" key="6">
    <source>
        <dbReference type="ARBA" id="ARBA00023170"/>
    </source>
</evidence>
<dbReference type="SUPFAM" id="SSF47473">
    <property type="entry name" value="EF-hand"/>
    <property type="match status" value="1"/>
</dbReference>
<name>A0AAD5U9T6_9FUNG</name>
<dbReference type="InterPro" id="IPR000742">
    <property type="entry name" value="EGF"/>
</dbReference>